<dbReference type="RefSeq" id="WP_345708374.1">
    <property type="nucleotide sequence ID" value="NZ_BAABKV010000001.1"/>
</dbReference>
<dbReference type="SUPFAM" id="SSF109604">
    <property type="entry name" value="HD-domain/PDEase-like"/>
    <property type="match status" value="1"/>
</dbReference>
<accession>A0ABW2FZP0</accession>
<gene>
    <name evidence="2" type="ORF">ACFQMG_20810</name>
</gene>
<protein>
    <submittedName>
        <fullName evidence="2">HDIG domain-containing metalloprotein</fullName>
    </submittedName>
</protein>
<comment type="caution">
    <text evidence="2">The sequence shown here is derived from an EMBL/GenBank/DDBJ whole genome shotgun (WGS) entry which is preliminary data.</text>
</comment>
<evidence type="ECO:0000313" key="3">
    <source>
        <dbReference type="Proteomes" id="UP001596435"/>
    </source>
</evidence>
<reference evidence="3" key="1">
    <citation type="journal article" date="2019" name="Int. J. Syst. Evol. Microbiol.">
        <title>The Global Catalogue of Microorganisms (GCM) 10K type strain sequencing project: providing services to taxonomists for standard genome sequencing and annotation.</title>
        <authorList>
            <consortium name="The Broad Institute Genomics Platform"/>
            <consortium name="The Broad Institute Genome Sequencing Center for Infectious Disease"/>
            <person name="Wu L."/>
            <person name="Ma J."/>
        </authorList>
    </citation>
    <scope>NUCLEOTIDE SEQUENCE [LARGE SCALE GENOMIC DNA]</scope>
    <source>
        <strain evidence="3">CGMCC 1.12859</strain>
    </source>
</reference>
<dbReference type="InterPro" id="IPR006675">
    <property type="entry name" value="HDIG_dom"/>
</dbReference>
<proteinExistence type="predicted"/>
<dbReference type="Proteomes" id="UP001596435">
    <property type="component" value="Unassembled WGS sequence"/>
</dbReference>
<evidence type="ECO:0000313" key="2">
    <source>
        <dbReference type="EMBL" id="MFC7181995.1"/>
    </source>
</evidence>
<dbReference type="Gene3D" id="1.10.3210.10">
    <property type="entry name" value="Hypothetical protein af1432"/>
    <property type="match status" value="1"/>
</dbReference>
<sequence>MTGRPFEPVALPAEAAALHAELGAPPRLLAHHRLVHDVAVRLLAAVGAELGVDADGVRYGAATHDIGKVRYPQELSGPGSRHEEAGRALLLERGVPPELARYAGSHGSWQRPGLGTEELLVSLADKVWKGRRQPDLEDLVAGRLAAARRQPLWEAFLHLDDLLAPIAEDAPRRLAHQAAFPL</sequence>
<feature type="domain" description="HD" evidence="1">
    <location>
        <begin position="41"/>
        <end position="127"/>
    </location>
</feature>
<dbReference type="InterPro" id="IPR006674">
    <property type="entry name" value="HD_domain"/>
</dbReference>
<name>A0ABW2FZP0_9ACTN</name>
<organism evidence="2 3">
    <name type="scientific">Kitasatospora paranensis</name>
    <dbReference type="NCBI Taxonomy" id="258053"/>
    <lineage>
        <taxon>Bacteria</taxon>
        <taxon>Bacillati</taxon>
        <taxon>Actinomycetota</taxon>
        <taxon>Actinomycetes</taxon>
        <taxon>Kitasatosporales</taxon>
        <taxon>Streptomycetaceae</taxon>
        <taxon>Kitasatospora</taxon>
    </lineage>
</organism>
<evidence type="ECO:0000259" key="1">
    <source>
        <dbReference type="Pfam" id="PF01966"/>
    </source>
</evidence>
<dbReference type="EMBL" id="JBHTAJ010000039">
    <property type="protein sequence ID" value="MFC7181995.1"/>
    <property type="molecule type" value="Genomic_DNA"/>
</dbReference>
<dbReference type="Pfam" id="PF01966">
    <property type="entry name" value="HD"/>
    <property type="match status" value="1"/>
</dbReference>
<dbReference type="NCBIfam" id="TIGR00277">
    <property type="entry name" value="HDIG"/>
    <property type="match status" value="1"/>
</dbReference>
<keyword evidence="3" id="KW-1185">Reference proteome</keyword>